<sequence>MTKHTPITNNFVEFIQFYGTYYKKKINEFETTIEEVMGFVEYKKDPLFEDEEDDFDDYEFIPIEASIKIHQKNNLLNEMTIRDKYDECETGLLARMKFDLSKLLPLVTDKESRFKVNQLFDQAFWKESNSIMELFSLDELYLSSESSYTPKSLKYLDVFYHFRFSEENNTSYNSFYLDFPVQPEEKKLTIYEWINKKGLLLSPILSKIIDTVISESK</sequence>
<keyword evidence="2" id="KW-1185">Reference proteome</keyword>
<dbReference type="RefSeq" id="WP_112112611.1">
    <property type="nucleotide sequence ID" value="NZ_QLSZ01000003.1"/>
</dbReference>
<evidence type="ECO:0000313" key="1">
    <source>
        <dbReference type="EMBL" id="RAR73809.1"/>
    </source>
</evidence>
<reference evidence="1 2" key="1">
    <citation type="submission" date="2018-06" db="EMBL/GenBank/DDBJ databases">
        <title>Genomic Encyclopedia of Archaeal and Bacterial Type Strains, Phase II (KMG-II): from individual species to whole genera.</title>
        <authorList>
            <person name="Goeker M."/>
        </authorList>
    </citation>
    <scope>NUCLEOTIDE SEQUENCE [LARGE SCALE GENOMIC DNA]</scope>
    <source>
        <strain evidence="1 2">DSM 25663</strain>
    </source>
</reference>
<name>A0A328YIM7_9FLAO</name>
<dbReference type="AlphaFoldDB" id="A0A328YIM7"/>
<evidence type="ECO:0000313" key="2">
    <source>
        <dbReference type="Proteomes" id="UP000248840"/>
    </source>
</evidence>
<proteinExistence type="predicted"/>
<organism evidence="1 2">
    <name type="scientific">Flavobacterium aciduliphilum</name>
    <dbReference type="NCBI Taxonomy" id="1101402"/>
    <lineage>
        <taxon>Bacteria</taxon>
        <taxon>Pseudomonadati</taxon>
        <taxon>Bacteroidota</taxon>
        <taxon>Flavobacteriia</taxon>
        <taxon>Flavobacteriales</taxon>
        <taxon>Flavobacteriaceae</taxon>
        <taxon>Flavobacterium</taxon>
    </lineage>
</organism>
<gene>
    <name evidence="1" type="ORF">CLV55_103128</name>
</gene>
<protein>
    <submittedName>
        <fullName evidence="1">Uncharacterized protein</fullName>
    </submittedName>
</protein>
<dbReference type="EMBL" id="QLSZ01000003">
    <property type="protein sequence ID" value="RAR73809.1"/>
    <property type="molecule type" value="Genomic_DNA"/>
</dbReference>
<comment type="caution">
    <text evidence="1">The sequence shown here is derived from an EMBL/GenBank/DDBJ whole genome shotgun (WGS) entry which is preliminary data.</text>
</comment>
<accession>A0A328YIM7</accession>
<dbReference type="Proteomes" id="UP000248840">
    <property type="component" value="Unassembled WGS sequence"/>
</dbReference>